<reference evidence="2 3" key="1">
    <citation type="submission" date="2018-08" db="EMBL/GenBank/DDBJ databases">
        <title>Complete genomic analysis of a Citrobacter pasteurii isolated from cockles (Cerastoderma edule) containing a new chromosomic qnrB allele.</title>
        <authorList>
            <person name="Rodrigues A."/>
            <person name="Baptista T."/>
            <person name="Quesada A."/>
            <person name="Campos M.J."/>
        </authorList>
    </citation>
    <scope>NUCLEOTIDE SEQUENCE [LARGE SCALE GENOMIC DNA]</scope>
    <source>
        <strain evidence="2 3">BA18</strain>
    </source>
</reference>
<proteinExistence type="predicted"/>
<protein>
    <submittedName>
        <fullName evidence="2">Uncharacterized protein</fullName>
    </submittedName>
</protein>
<comment type="caution">
    <text evidence="2">The sequence shown here is derived from an EMBL/GenBank/DDBJ whole genome shotgun (WGS) entry which is preliminary data.</text>
</comment>
<dbReference type="Proteomes" id="UP000468420">
    <property type="component" value="Unassembled WGS sequence"/>
</dbReference>
<keyword evidence="1" id="KW-1133">Transmembrane helix</keyword>
<name>A0A6N6JXV2_9ENTR</name>
<organism evidence="2 3">
    <name type="scientific">Citrobacter pasteurii</name>
    <dbReference type="NCBI Taxonomy" id="1563222"/>
    <lineage>
        <taxon>Bacteria</taxon>
        <taxon>Pseudomonadati</taxon>
        <taxon>Pseudomonadota</taxon>
        <taxon>Gammaproteobacteria</taxon>
        <taxon>Enterobacterales</taxon>
        <taxon>Enterobacteriaceae</taxon>
        <taxon>Citrobacter</taxon>
    </lineage>
</organism>
<dbReference type="AlphaFoldDB" id="A0A6N6JXV2"/>
<keyword evidence="1" id="KW-0812">Transmembrane</keyword>
<feature type="transmembrane region" description="Helical" evidence="1">
    <location>
        <begin position="33"/>
        <end position="53"/>
    </location>
</feature>
<evidence type="ECO:0000256" key="1">
    <source>
        <dbReference type="SAM" id="Phobius"/>
    </source>
</evidence>
<dbReference type="EMBL" id="QRDC01000023">
    <property type="protein sequence ID" value="KAA1275124.1"/>
    <property type="molecule type" value="Genomic_DNA"/>
</dbReference>
<evidence type="ECO:0000313" key="2">
    <source>
        <dbReference type="EMBL" id="KAA1275124.1"/>
    </source>
</evidence>
<keyword evidence="1" id="KW-0472">Membrane</keyword>
<sequence>MDCDGCLIQTVPGFPIVIPYFFTTISTEKVNKIAYVAYLLFITRPFAVSYSIVIRISRS</sequence>
<accession>A0A6N6JXV2</accession>
<evidence type="ECO:0000313" key="3">
    <source>
        <dbReference type="Proteomes" id="UP000468420"/>
    </source>
</evidence>
<gene>
    <name evidence="2" type="ORF">DXF85_21405</name>
</gene>